<evidence type="ECO:0000256" key="1">
    <source>
        <dbReference type="SAM" id="MobiDB-lite"/>
    </source>
</evidence>
<dbReference type="EMBL" id="ABLK01000156">
    <property type="protein sequence ID" value="EDT39944.1"/>
    <property type="molecule type" value="Genomic_DNA"/>
</dbReference>
<gene>
    <name evidence="2" type="ORF">BamMEX5DRAFT_4288</name>
</gene>
<dbReference type="Proteomes" id="UP000004814">
    <property type="component" value="Unassembled WGS sequence"/>
</dbReference>
<dbReference type="RefSeq" id="WP_006760117.1">
    <property type="nucleotide sequence ID" value="NZ_ABLK01000156.1"/>
</dbReference>
<dbReference type="PATRIC" id="fig|396597.7.peg.3547"/>
<sequence>MTPSADPSDFSGAPPLARKVTFCAFTDVEEQARIFDGWHLNYTQISGGLFHGSSSIVSLGGIRLLVEDLDKVILQQGAVPSDRVAVAVPLELEGHARMCGEKSGRDSLHVFSSQPMFDFYSPDRHVLVNVEIAPDKLSTQALRTFATSLRARTFAPLIPMTAQVADRLRHLLRHAMAAAAKSTPVDDVTTQDRIELLERTVLYAISEAMTMPRPTRTRARSRRVRRSTGRSSTRRRRGCRMRRRVRCRSPNCACSSASAGVPFNTRSTTRSI</sequence>
<comment type="caution">
    <text evidence="2">The sequence shown here is derived from an EMBL/GenBank/DDBJ whole genome shotgun (WGS) entry which is preliminary data.</text>
</comment>
<feature type="region of interest" description="Disordered" evidence="1">
    <location>
        <begin position="213"/>
        <end position="242"/>
    </location>
</feature>
<evidence type="ECO:0000313" key="2">
    <source>
        <dbReference type="EMBL" id="EDT39944.1"/>
    </source>
</evidence>
<protein>
    <submittedName>
        <fullName evidence="2">Transcriptional regulator, AraC family</fullName>
    </submittedName>
</protein>
<name>B1T922_9BURK</name>
<organism evidence="2 3">
    <name type="scientific">Burkholderia ambifaria MEX-5</name>
    <dbReference type="NCBI Taxonomy" id="396597"/>
    <lineage>
        <taxon>Bacteria</taxon>
        <taxon>Pseudomonadati</taxon>
        <taxon>Pseudomonadota</taxon>
        <taxon>Betaproteobacteria</taxon>
        <taxon>Burkholderiales</taxon>
        <taxon>Burkholderiaceae</taxon>
        <taxon>Burkholderia</taxon>
        <taxon>Burkholderia cepacia complex</taxon>
    </lineage>
</organism>
<feature type="compositionally biased region" description="Basic residues" evidence="1">
    <location>
        <begin position="215"/>
        <end position="242"/>
    </location>
</feature>
<proteinExistence type="predicted"/>
<evidence type="ECO:0000313" key="3">
    <source>
        <dbReference type="Proteomes" id="UP000004814"/>
    </source>
</evidence>
<dbReference type="AlphaFoldDB" id="B1T922"/>
<reference evidence="2 3" key="1">
    <citation type="submission" date="2008-03" db="EMBL/GenBank/DDBJ databases">
        <title>Sequencing of the draft genome and assembly of Burkholderia ambifaria MEX-5.</title>
        <authorList>
            <consortium name="US DOE Joint Genome Institute (JGI-PGF)"/>
            <person name="Copeland A."/>
            <person name="Lucas S."/>
            <person name="Lapidus A."/>
            <person name="Glavina del Rio T."/>
            <person name="Dalin E."/>
            <person name="Tice H."/>
            <person name="Bruce D."/>
            <person name="Goodwin L."/>
            <person name="Pitluck S."/>
            <person name="Larimer F."/>
            <person name="Land M.L."/>
            <person name="Hauser L."/>
            <person name="Tiedje J."/>
            <person name="Richardson P."/>
        </authorList>
    </citation>
    <scope>NUCLEOTIDE SEQUENCE [LARGE SCALE GENOMIC DNA]</scope>
    <source>
        <strain evidence="2 3">MEX-5</strain>
    </source>
</reference>
<accession>B1T922</accession>